<feature type="transmembrane region" description="Helical" evidence="8">
    <location>
        <begin position="409"/>
        <end position="432"/>
    </location>
</feature>
<dbReference type="Pfam" id="PF02518">
    <property type="entry name" value="HATPase_c"/>
    <property type="match status" value="1"/>
</dbReference>
<evidence type="ECO:0000256" key="2">
    <source>
        <dbReference type="ARBA" id="ARBA00012438"/>
    </source>
</evidence>
<comment type="caution">
    <text evidence="10">The sequence shown here is derived from an EMBL/GenBank/DDBJ whole genome shotgun (WGS) entry which is preliminary data.</text>
</comment>
<dbReference type="Pfam" id="PF00512">
    <property type="entry name" value="HisKA"/>
    <property type="match status" value="1"/>
</dbReference>
<dbReference type="SUPFAM" id="SSF47384">
    <property type="entry name" value="Homodimeric domain of signal transducing histidine kinase"/>
    <property type="match status" value="1"/>
</dbReference>
<keyword evidence="3" id="KW-0597">Phosphoprotein</keyword>
<evidence type="ECO:0000313" key="10">
    <source>
        <dbReference type="EMBL" id="MEY8246084.1"/>
    </source>
</evidence>
<name>A0ABV4D157_9BACT</name>
<protein>
    <recommendedName>
        <fullName evidence="2">histidine kinase</fullName>
        <ecNumber evidence="2">2.7.13.3</ecNumber>
    </recommendedName>
</protein>
<dbReference type="SMART" id="SM00388">
    <property type="entry name" value="HisKA"/>
    <property type="match status" value="1"/>
</dbReference>
<evidence type="ECO:0000256" key="7">
    <source>
        <dbReference type="SAM" id="Coils"/>
    </source>
</evidence>
<dbReference type="InterPro" id="IPR036890">
    <property type="entry name" value="HATPase_C_sf"/>
</dbReference>
<evidence type="ECO:0000256" key="3">
    <source>
        <dbReference type="ARBA" id="ARBA00022553"/>
    </source>
</evidence>
<dbReference type="EMBL" id="JBCLPP010000032">
    <property type="protein sequence ID" value="MEY8246084.1"/>
    <property type="molecule type" value="Genomic_DNA"/>
</dbReference>
<evidence type="ECO:0000256" key="4">
    <source>
        <dbReference type="ARBA" id="ARBA00022679"/>
    </source>
</evidence>
<comment type="catalytic activity">
    <reaction evidence="1">
        <text>ATP + protein L-histidine = ADP + protein N-phospho-L-histidine.</text>
        <dbReference type="EC" id="2.7.13.3"/>
    </reaction>
</comment>
<dbReference type="InterPro" id="IPR003594">
    <property type="entry name" value="HATPase_dom"/>
</dbReference>
<keyword evidence="4" id="KW-0808">Transferase</keyword>
<dbReference type="InterPro" id="IPR004358">
    <property type="entry name" value="Sig_transdc_His_kin-like_C"/>
</dbReference>
<dbReference type="Gene3D" id="3.30.565.10">
    <property type="entry name" value="Histidine kinase-like ATPase, C-terminal domain"/>
    <property type="match status" value="1"/>
</dbReference>
<dbReference type="InterPro" id="IPR003661">
    <property type="entry name" value="HisK_dim/P_dom"/>
</dbReference>
<keyword evidence="5 10" id="KW-0418">Kinase</keyword>
<evidence type="ECO:0000259" key="9">
    <source>
        <dbReference type="PROSITE" id="PS50109"/>
    </source>
</evidence>
<sequence>MKFRYFLTLSIIFFATLPSLSIDKETIIDSLRKELKLAKNPDDSITILYNMYDLSSRSRKGAIGRQIFYTAGRLGRTDVQLDIIRNNTSLYITSDSIINGYVDLVRKMPDSEDKRETLAYIDITYNSNRIRIMPESKRQEVLQEFIREYSKNPGIDMYDQVRRLYKLCVFLGASSQGDLYVEYLTKLGNLIDQLPYENSEVLRNMYLVQKAMIETDNDQHAKAVASDKRLLEVIKHLKDRYVSQGRLYRNYDVNEYVCYRRLLGNYAALTPKDIDEYYNCILNLVTSNPDIRKDFEENRRAEIYYLIATKRYKEAMPLLKKYIDKPQNSIFKRKLLKFYTIAAKATGDKDALLAATTAYNTQLEDYISLQAAEKYKELQIIYDVNNLKAEKTQAELDRHSSTHTLHNRILVISLIAMGILTLLLIVTGRLYLKNKRSVKNLAKSQERLQAEKKNLLRTQQDLIIAKDQAESISRLKTQFIQNVRHEILTPLNGIVGFSQLIADSVPAERQDEMSRYTDIITENSDQLVSLLADALDISMIDAGEMPINLQLWSLSDICRTCVDNVKHRTAPGVNMTFVDPGDKFKLLTDRVRTEKILTNYLNNAAKFTEKGSITLTYNVLRSQRQVVFSVTDTGIGIPEAKHAVIFERFEKLNNSTPGTGLGLHICQLSARLLGGIAKVDPEYRTGARFLFIHPLKDASAAAQGTDGTL</sequence>
<dbReference type="RefSeq" id="WP_369863666.1">
    <property type="nucleotide sequence ID" value="NZ_JBCLPP010000032.1"/>
</dbReference>
<feature type="domain" description="Histidine kinase" evidence="9">
    <location>
        <begin position="482"/>
        <end position="697"/>
    </location>
</feature>
<dbReference type="PANTHER" id="PTHR43711">
    <property type="entry name" value="TWO-COMPONENT HISTIDINE KINASE"/>
    <property type="match status" value="1"/>
</dbReference>
<accession>A0ABV4D157</accession>
<dbReference type="PANTHER" id="PTHR43711:SF1">
    <property type="entry name" value="HISTIDINE KINASE 1"/>
    <property type="match status" value="1"/>
</dbReference>
<evidence type="ECO:0000256" key="8">
    <source>
        <dbReference type="SAM" id="Phobius"/>
    </source>
</evidence>
<dbReference type="PRINTS" id="PR00344">
    <property type="entry name" value="BCTRLSENSOR"/>
</dbReference>
<reference evidence="10 11" key="1">
    <citation type="submission" date="2024-03" db="EMBL/GenBank/DDBJ databases">
        <title>Mouse gut bacterial collection (mGBC) of GemPharmatech.</title>
        <authorList>
            <person name="He Y."/>
            <person name="Dong L."/>
            <person name="Wu D."/>
            <person name="Gao X."/>
            <person name="Lin Z."/>
        </authorList>
    </citation>
    <scope>NUCLEOTIDE SEQUENCE [LARGE SCALE GENOMIC DNA]</scope>
    <source>
        <strain evidence="10 11">54-13</strain>
    </source>
</reference>
<dbReference type="SMART" id="SM00387">
    <property type="entry name" value="HATPase_c"/>
    <property type="match status" value="1"/>
</dbReference>
<evidence type="ECO:0000256" key="6">
    <source>
        <dbReference type="ARBA" id="ARBA00023012"/>
    </source>
</evidence>
<evidence type="ECO:0000256" key="5">
    <source>
        <dbReference type="ARBA" id="ARBA00022777"/>
    </source>
</evidence>
<dbReference type="InterPro" id="IPR036097">
    <property type="entry name" value="HisK_dim/P_sf"/>
</dbReference>
<feature type="coiled-coil region" evidence="7">
    <location>
        <begin position="434"/>
        <end position="461"/>
    </location>
</feature>
<keyword evidence="8" id="KW-0812">Transmembrane</keyword>
<dbReference type="EC" id="2.7.13.3" evidence="2"/>
<evidence type="ECO:0000256" key="1">
    <source>
        <dbReference type="ARBA" id="ARBA00000085"/>
    </source>
</evidence>
<keyword evidence="11" id="KW-1185">Reference proteome</keyword>
<keyword evidence="8" id="KW-0472">Membrane</keyword>
<dbReference type="Proteomes" id="UP001565200">
    <property type="component" value="Unassembled WGS sequence"/>
</dbReference>
<organism evidence="10 11">
    <name type="scientific">Heminiphilus faecis</name>
    <dbReference type="NCBI Taxonomy" id="2601703"/>
    <lineage>
        <taxon>Bacteria</taxon>
        <taxon>Pseudomonadati</taxon>
        <taxon>Bacteroidota</taxon>
        <taxon>Bacteroidia</taxon>
        <taxon>Bacteroidales</taxon>
        <taxon>Muribaculaceae</taxon>
        <taxon>Heminiphilus</taxon>
    </lineage>
</organism>
<dbReference type="GO" id="GO:0016301">
    <property type="term" value="F:kinase activity"/>
    <property type="evidence" value="ECO:0007669"/>
    <property type="project" value="UniProtKB-KW"/>
</dbReference>
<gene>
    <name evidence="10" type="ORF">AAK873_10720</name>
</gene>
<dbReference type="Gene3D" id="1.10.287.130">
    <property type="match status" value="1"/>
</dbReference>
<dbReference type="InterPro" id="IPR050736">
    <property type="entry name" value="Sensor_HK_Regulatory"/>
</dbReference>
<evidence type="ECO:0000313" key="11">
    <source>
        <dbReference type="Proteomes" id="UP001565200"/>
    </source>
</evidence>
<dbReference type="CDD" id="cd00082">
    <property type="entry name" value="HisKA"/>
    <property type="match status" value="1"/>
</dbReference>
<dbReference type="InterPro" id="IPR005467">
    <property type="entry name" value="His_kinase_dom"/>
</dbReference>
<proteinExistence type="predicted"/>
<keyword evidence="7" id="KW-0175">Coiled coil</keyword>
<keyword evidence="8" id="KW-1133">Transmembrane helix</keyword>
<dbReference type="SUPFAM" id="SSF55874">
    <property type="entry name" value="ATPase domain of HSP90 chaperone/DNA topoisomerase II/histidine kinase"/>
    <property type="match status" value="1"/>
</dbReference>
<dbReference type="PROSITE" id="PS50109">
    <property type="entry name" value="HIS_KIN"/>
    <property type="match status" value="1"/>
</dbReference>
<keyword evidence="6" id="KW-0902">Two-component regulatory system</keyword>